<dbReference type="EMBL" id="UGDD01000002">
    <property type="protein sequence ID" value="STJ52259.1"/>
    <property type="molecule type" value="Genomic_DNA"/>
</dbReference>
<accession>A0A376WRH6</accession>
<reference evidence="1 2" key="1">
    <citation type="submission" date="2018-06" db="EMBL/GenBank/DDBJ databases">
        <authorList>
            <consortium name="Pathogen Informatics"/>
            <person name="Doyle S."/>
        </authorList>
    </citation>
    <scope>NUCLEOTIDE SEQUENCE [LARGE SCALE GENOMIC DNA]</scope>
    <source>
        <strain evidence="1 2">NCTC9045</strain>
    </source>
</reference>
<evidence type="ECO:0000313" key="1">
    <source>
        <dbReference type="EMBL" id="STJ52259.1"/>
    </source>
</evidence>
<dbReference type="GO" id="GO:0016740">
    <property type="term" value="F:transferase activity"/>
    <property type="evidence" value="ECO:0007669"/>
    <property type="project" value="UniProtKB-KW"/>
</dbReference>
<dbReference type="AlphaFoldDB" id="A0A376WRH6"/>
<organism evidence="1 2">
    <name type="scientific">Escherichia coli</name>
    <dbReference type="NCBI Taxonomy" id="562"/>
    <lineage>
        <taxon>Bacteria</taxon>
        <taxon>Pseudomonadati</taxon>
        <taxon>Pseudomonadota</taxon>
        <taxon>Gammaproteobacteria</taxon>
        <taxon>Enterobacterales</taxon>
        <taxon>Enterobacteriaceae</taxon>
        <taxon>Escherichia</taxon>
    </lineage>
</organism>
<protein>
    <submittedName>
        <fullName evidence="1">PTS system alpha-glucoside-specific EIICB component</fullName>
        <ecNumber evidence="1">2.7.1.-</ecNumber>
    </submittedName>
</protein>
<keyword evidence="1" id="KW-0808">Transferase</keyword>
<gene>
    <name evidence="1" type="ORF">NCTC9045_00049</name>
</gene>
<name>A0A376WRH6_ECOLX</name>
<sequence>MYWAQHLQEFSLSAEPLKSLSRKAVLPCTVTKNLWCRGHFFSDVLHCRTGKSGKSAGLLIPATLTAMLVELPNRWNYLPVHFTVAVCGTRRAGGLNVDRNVSLGVVGNMAEV</sequence>
<evidence type="ECO:0000313" key="2">
    <source>
        <dbReference type="Proteomes" id="UP000254503"/>
    </source>
</evidence>
<dbReference type="EC" id="2.7.1.-" evidence="1"/>
<dbReference type="Proteomes" id="UP000254503">
    <property type="component" value="Unassembled WGS sequence"/>
</dbReference>
<proteinExistence type="predicted"/>